<comment type="caution">
    <text evidence="1">The sequence shown here is derived from an EMBL/GenBank/DDBJ whole genome shotgun (WGS) entry which is preliminary data.</text>
</comment>
<dbReference type="EMBL" id="SEUB01000003">
    <property type="protein sequence ID" value="RYM42783.1"/>
    <property type="molecule type" value="Genomic_DNA"/>
</dbReference>
<evidence type="ECO:0000313" key="2">
    <source>
        <dbReference type="Proteomes" id="UP000291107"/>
    </source>
</evidence>
<accession>A0A4Q4L666</accession>
<dbReference type="AlphaFoldDB" id="A0A4Q4L666"/>
<name>A0A4Q4L666_9PSED</name>
<proteinExistence type="predicted"/>
<gene>
    <name evidence="1" type="ORF">EVS84_10100</name>
</gene>
<evidence type="ECO:0000313" key="1">
    <source>
        <dbReference type="EMBL" id="RYM42783.1"/>
    </source>
</evidence>
<dbReference type="RefSeq" id="WP_129998319.1">
    <property type="nucleotide sequence ID" value="NZ_SEUB01000003.1"/>
</dbReference>
<protein>
    <submittedName>
        <fullName evidence="1">Uncharacterized protein</fullName>
    </submittedName>
</protein>
<organism evidence="1 2">
    <name type="scientific">Pseudomonas koreensis</name>
    <dbReference type="NCBI Taxonomy" id="198620"/>
    <lineage>
        <taxon>Bacteria</taxon>
        <taxon>Pseudomonadati</taxon>
        <taxon>Pseudomonadota</taxon>
        <taxon>Gammaproteobacteria</taxon>
        <taxon>Pseudomonadales</taxon>
        <taxon>Pseudomonadaceae</taxon>
        <taxon>Pseudomonas</taxon>
    </lineage>
</organism>
<reference evidence="1 2" key="1">
    <citation type="submission" date="2019-02" db="EMBL/GenBank/DDBJ databases">
        <title>Genome of Pseudomonas korensis isolated from heavy metal contaminated environment.</title>
        <authorList>
            <person name="Ayangbenro A.S."/>
            <person name="Babalola O."/>
        </authorList>
    </citation>
    <scope>NUCLEOTIDE SEQUENCE [LARGE SCALE GENOMIC DNA]</scope>
    <source>
        <strain evidence="1 2">AB36</strain>
    </source>
</reference>
<sequence>MPKTASQAAVPIIEVIKRGGAWEVHWDYQEAPESSILFQRGEYLRGYIDGTMDDLGIHPDNVCCASGQTGTVKKLNEDQAVRLRDALNRLLIPIVTREFTRLQNLNNLPHLRMIDAQEA</sequence>
<dbReference type="Proteomes" id="UP000291107">
    <property type="component" value="Unassembled WGS sequence"/>
</dbReference>